<dbReference type="Proteomes" id="UP000270296">
    <property type="component" value="Unassembled WGS sequence"/>
</dbReference>
<accession>A0A183J3U0</accession>
<dbReference type="EMBL" id="UZAM01014222">
    <property type="protein sequence ID" value="VDP32633.1"/>
    <property type="molecule type" value="Genomic_DNA"/>
</dbReference>
<name>A0A183J3U0_9BILA</name>
<evidence type="ECO:0000256" key="1">
    <source>
        <dbReference type="SAM" id="MobiDB-lite"/>
    </source>
</evidence>
<dbReference type="PANTHER" id="PTHR21780">
    <property type="entry name" value="TRANSMEMBRANE PROTEIN 209"/>
    <property type="match status" value="1"/>
</dbReference>
<evidence type="ECO:0000313" key="3">
    <source>
        <dbReference type="Proteomes" id="UP000270296"/>
    </source>
</evidence>
<organism evidence="4">
    <name type="scientific">Soboliphyme baturini</name>
    <dbReference type="NCBI Taxonomy" id="241478"/>
    <lineage>
        <taxon>Eukaryota</taxon>
        <taxon>Metazoa</taxon>
        <taxon>Ecdysozoa</taxon>
        <taxon>Nematoda</taxon>
        <taxon>Enoplea</taxon>
        <taxon>Dorylaimia</taxon>
        <taxon>Dioctophymatida</taxon>
        <taxon>Dioctophymatoidea</taxon>
        <taxon>Soboliphymatidae</taxon>
        <taxon>Soboliphyme</taxon>
    </lineage>
</organism>
<dbReference type="WBParaSite" id="SBAD_0001090501-mRNA-1">
    <property type="protein sequence ID" value="SBAD_0001090501-mRNA-1"/>
    <property type="gene ID" value="SBAD_0001090501"/>
</dbReference>
<reference evidence="2 3" key="2">
    <citation type="submission" date="2018-11" db="EMBL/GenBank/DDBJ databases">
        <authorList>
            <consortium name="Pathogen Informatics"/>
        </authorList>
    </citation>
    <scope>NUCLEOTIDE SEQUENCE [LARGE SCALE GENOMIC DNA]</scope>
</reference>
<gene>
    <name evidence="2" type="ORF">SBAD_LOCUS10538</name>
</gene>
<dbReference type="OrthoDB" id="509821at2759"/>
<dbReference type="PANTHER" id="PTHR21780:SF0">
    <property type="entry name" value="TRANSMEMBRANE PROTEIN 209"/>
    <property type="match status" value="1"/>
</dbReference>
<dbReference type="GO" id="GO:0016020">
    <property type="term" value="C:membrane"/>
    <property type="evidence" value="ECO:0007669"/>
    <property type="project" value="TreeGrafter"/>
</dbReference>
<sequence>MSMDLSDSALSWRSPGRELNQLQSRSGEGDDLSWTGADAHEKLNVSSPPWWSSQDEFQQTLSQLRRTRSCSPKISQSFHSCPESLQRYLDESSASARREKDQNSSFSSLWRFALSAASTSWSPANSLNSPSFKSAVSTSFTVDEGYGGVDSRRGSMPFDTLSGSPLSVSGSKYRPAVSSSFESDSSTMYSKILHGTVTRVKSVRPVVWTKFQLNAERLDIYAQNLRFWISKTILKPLVAEIDNVDIKLKDLSRSNLTLGECTLSDLQHLSTRADISASICLLWPYLELCVHQSYLVARLRQLAADSCISCFKWDSSSVPRGKAWDEHLPTDTEVVFHCFCTYMNTRLPPNPLYLDGKAFTDRYVVRFGNKPQMNRSFPVLYQSSLNPPHFVLLFNGEQYDVGKGKYNMFLTLILFLQILKIKSNGFLGSVSLHSSRLNILWVLDDA</sequence>
<evidence type="ECO:0000313" key="4">
    <source>
        <dbReference type="WBParaSite" id="SBAD_0001090501-mRNA-1"/>
    </source>
</evidence>
<dbReference type="InterPro" id="IPR019176">
    <property type="entry name" value="Cytochrome_B561-rel"/>
</dbReference>
<dbReference type="Pfam" id="PF09786">
    <property type="entry name" value="CytochromB561_N"/>
    <property type="match status" value="1"/>
</dbReference>
<feature type="region of interest" description="Disordered" evidence="1">
    <location>
        <begin position="1"/>
        <end position="39"/>
    </location>
</feature>
<evidence type="ECO:0000313" key="2">
    <source>
        <dbReference type="EMBL" id="VDP32633.1"/>
    </source>
</evidence>
<reference evidence="4" key="1">
    <citation type="submission" date="2016-06" db="UniProtKB">
        <authorList>
            <consortium name="WormBaseParasite"/>
        </authorList>
    </citation>
    <scope>IDENTIFICATION</scope>
</reference>
<protein>
    <submittedName>
        <fullName evidence="4">Phosphoinositide phospholipase C</fullName>
    </submittedName>
</protein>
<keyword evidence="3" id="KW-1185">Reference proteome</keyword>
<proteinExistence type="predicted"/>
<dbReference type="AlphaFoldDB" id="A0A183J3U0"/>